<name>A0ABQ1XHP6_9MICC</name>
<protein>
    <recommendedName>
        <fullName evidence="3">MarR family transcriptional regulator</fullName>
    </recommendedName>
</protein>
<gene>
    <name evidence="1" type="ORF">GCM10011577_15890</name>
</gene>
<evidence type="ECO:0000313" key="2">
    <source>
        <dbReference type="Proteomes" id="UP000596938"/>
    </source>
</evidence>
<accession>A0ABQ1XHP6</accession>
<dbReference type="Proteomes" id="UP000596938">
    <property type="component" value="Unassembled WGS sequence"/>
</dbReference>
<evidence type="ECO:0008006" key="3">
    <source>
        <dbReference type="Google" id="ProtNLM"/>
    </source>
</evidence>
<organism evidence="1 2">
    <name type="scientific">Pseudarthrobacter polychromogenes</name>
    <dbReference type="NCBI Taxonomy" id="1676"/>
    <lineage>
        <taxon>Bacteria</taxon>
        <taxon>Bacillati</taxon>
        <taxon>Actinomycetota</taxon>
        <taxon>Actinomycetes</taxon>
        <taxon>Micrococcales</taxon>
        <taxon>Micrococcaceae</taxon>
        <taxon>Pseudarthrobacter</taxon>
    </lineage>
</organism>
<dbReference type="EMBL" id="BMKU01000004">
    <property type="protein sequence ID" value="GGG93822.1"/>
    <property type="molecule type" value="Genomic_DNA"/>
</dbReference>
<reference evidence="2" key="1">
    <citation type="journal article" date="2019" name="Int. J. Syst. Evol. Microbiol.">
        <title>The Global Catalogue of Microorganisms (GCM) 10K type strain sequencing project: providing services to taxonomists for standard genome sequencing and annotation.</title>
        <authorList>
            <consortium name="The Broad Institute Genomics Platform"/>
            <consortium name="The Broad Institute Genome Sequencing Center for Infectious Disease"/>
            <person name="Wu L."/>
            <person name="Ma J."/>
        </authorList>
    </citation>
    <scope>NUCLEOTIDE SEQUENCE [LARGE SCALE GENOMIC DNA]</scope>
    <source>
        <strain evidence="2">CGMCC 1.1927</strain>
    </source>
</reference>
<comment type="caution">
    <text evidence="1">The sequence shown here is derived from an EMBL/GenBank/DDBJ whole genome shotgun (WGS) entry which is preliminary data.</text>
</comment>
<evidence type="ECO:0000313" key="1">
    <source>
        <dbReference type="EMBL" id="GGG93822.1"/>
    </source>
</evidence>
<sequence>MGQREATPLALGLLPTGSLWIQMFTLTINQTDSRRDGDRVPQLLKDLRHIPARLDFDRSVEDEVQGIVDCPHQAVEAAMIALRCGSWYVGIGVGPVNEPLPNQIKDASGHGLVYARRAVDRLRNSKERVPVAVEGPLADIAHDAEAVLRLLGHIVRDRSGAEWRVLDLMTPGVRGQQKAVAQELGITTQAVSKAVARAQWNEEHAARPAAARLLALILEVR</sequence>
<keyword evidence="2" id="KW-1185">Reference proteome</keyword>
<proteinExistence type="predicted"/>